<dbReference type="AlphaFoldDB" id="W0JRR1"/>
<dbReference type="PANTHER" id="PTHR13939:SF0">
    <property type="entry name" value="NMN AMIDOHYDROLASE-LIKE PROTEIN YFAY"/>
    <property type="match status" value="1"/>
</dbReference>
<dbReference type="EMBL" id="CP007055">
    <property type="protein sequence ID" value="AHF99981.1"/>
    <property type="molecule type" value="Genomic_DNA"/>
</dbReference>
<dbReference type="Pfam" id="PF24102">
    <property type="entry name" value="FLAD1_M"/>
    <property type="match status" value="1"/>
</dbReference>
<dbReference type="eggNOG" id="arCOG00215">
    <property type="taxonomic scope" value="Archaea"/>
</dbReference>
<protein>
    <submittedName>
        <fullName evidence="2">Competence damage-inducible protein A</fullName>
    </submittedName>
</protein>
<proteinExistence type="predicted"/>
<dbReference type="SMART" id="SM00852">
    <property type="entry name" value="MoCF_biosynth"/>
    <property type="match status" value="1"/>
</dbReference>
<dbReference type="PANTHER" id="PTHR13939">
    <property type="entry name" value="NICOTINAMIDE-NUCLEOTIDE AMIDOHYDROLASE PNCC"/>
    <property type="match status" value="1"/>
</dbReference>
<dbReference type="Pfam" id="PF00994">
    <property type="entry name" value="MoCF_biosynth"/>
    <property type="match status" value="1"/>
</dbReference>
<evidence type="ECO:0000313" key="2">
    <source>
        <dbReference type="EMBL" id="AHF99981.1"/>
    </source>
</evidence>
<name>W0JRR1_9EURY</name>
<dbReference type="PATRIC" id="fig|797299.3.peg.2096"/>
<dbReference type="KEGG" id="hlr:HALLA_15445"/>
<dbReference type="STRING" id="797299.HALLA_15445"/>
<sequence>MQVAILTIGDELLAGRTTNTNASWLAEKITDRGGAIRRILTIPDDRALIADTVAAWSERFDAVVVTGGLGGTPDDVTLESVAAGLERDLVVVPAVREQILEKGRKLREERPEFFEEYELEFDIDAAASLPEGARPIVTDAGWSPGCVIENVYVFAGIPAEMKAMFETVETEFSGDVVSETVYTPAPEGSLRTVLEGVDEQFDVSVGSYPQSEDRLGRLRVTGNNEETVEAAAAWIRERVETGEPSESN</sequence>
<organism evidence="2 3">
    <name type="scientific">Halostagnicola larsenii XH-48</name>
    <dbReference type="NCBI Taxonomy" id="797299"/>
    <lineage>
        <taxon>Archaea</taxon>
        <taxon>Methanobacteriati</taxon>
        <taxon>Methanobacteriota</taxon>
        <taxon>Stenosarchaea group</taxon>
        <taxon>Halobacteria</taxon>
        <taxon>Halobacteriales</taxon>
        <taxon>Natrialbaceae</taxon>
        <taxon>Halostagnicola</taxon>
    </lineage>
</organism>
<dbReference type="InterPro" id="IPR001453">
    <property type="entry name" value="MoaB/Mog_dom"/>
</dbReference>
<dbReference type="Gene3D" id="3.40.980.10">
    <property type="entry name" value="MoaB/Mog-like domain"/>
    <property type="match status" value="1"/>
</dbReference>
<keyword evidence="3" id="KW-1185">Reference proteome</keyword>
<dbReference type="HOGENOM" id="CLU_030805_0_2_2"/>
<dbReference type="Proteomes" id="UP000019024">
    <property type="component" value="Chromosome"/>
</dbReference>
<dbReference type="InterPro" id="IPR056596">
    <property type="entry name" value="FLAD1_M"/>
</dbReference>
<evidence type="ECO:0000259" key="1">
    <source>
        <dbReference type="SMART" id="SM00852"/>
    </source>
</evidence>
<accession>W0JRR1</accession>
<dbReference type="OrthoDB" id="372037at2157"/>
<feature type="domain" description="MoaB/Mog" evidence="1">
    <location>
        <begin position="4"/>
        <end position="175"/>
    </location>
</feature>
<dbReference type="InterPro" id="IPR036425">
    <property type="entry name" value="MoaB/Mog-like_dom_sf"/>
</dbReference>
<dbReference type="CDD" id="cd00885">
    <property type="entry name" value="cinA"/>
    <property type="match status" value="1"/>
</dbReference>
<dbReference type="RefSeq" id="WP_049953219.1">
    <property type="nucleotide sequence ID" value="NZ_CP007055.1"/>
</dbReference>
<reference evidence="2 3" key="1">
    <citation type="submission" date="2014-01" db="EMBL/GenBank/DDBJ databases">
        <authorList>
            <consortium name="DOE Joint Genome Institute"/>
            <person name="Anderson I."/>
            <person name="Huntemann M."/>
            <person name="Han J."/>
            <person name="Chen A."/>
            <person name="Kyrpides N."/>
            <person name="Mavromatis K."/>
            <person name="Markowitz V."/>
            <person name="Palaniappan K."/>
            <person name="Ivanova N."/>
            <person name="Schaumberg A."/>
            <person name="Pati A."/>
            <person name="Liolios K."/>
            <person name="Nordberg H.P."/>
            <person name="Cantor M.N."/>
            <person name="Hua S.X."/>
            <person name="Woyke T."/>
        </authorList>
    </citation>
    <scope>NUCLEOTIDE SEQUENCE [LARGE SCALE GENOMIC DNA]</scope>
    <source>
        <strain evidence="2 3">XH-48</strain>
    </source>
</reference>
<dbReference type="GeneID" id="25145813"/>
<dbReference type="SUPFAM" id="SSF53218">
    <property type="entry name" value="Molybdenum cofactor biosynthesis proteins"/>
    <property type="match status" value="1"/>
</dbReference>
<dbReference type="InterPro" id="IPR050101">
    <property type="entry name" value="CinA"/>
</dbReference>
<evidence type="ECO:0000313" key="3">
    <source>
        <dbReference type="Proteomes" id="UP000019024"/>
    </source>
</evidence>
<gene>
    <name evidence="2" type="ORF">HALLA_15445</name>
</gene>